<dbReference type="PANTHER" id="PTHR40277">
    <property type="entry name" value="BLL5419 PROTEIN"/>
    <property type="match status" value="1"/>
</dbReference>
<protein>
    <submittedName>
        <fullName evidence="7">Lysylphosphatidylglycerol synthase transmembrane domain-containing protein</fullName>
    </submittedName>
</protein>
<evidence type="ECO:0000256" key="2">
    <source>
        <dbReference type="ARBA" id="ARBA00022475"/>
    </source>
</evidence>
<evidence type="ECO:0000256" key="4">
    <source>
        <dbReference type="ARBA" id="ARBA00022989"/>
    </source>
</evidence>
<feature type="transmembrane region" description="Helical" evidence="6">
    <location>
        <begin position="119"/>
        <end position="138"/>
    </location>
</feature>
<keyword evidence="4 6" id="KW-1133">Transmembrane helix</keyword>
<evidence type="ECO:0000256" key="1">
    <source>
        <dbReference type="ARBA" id="ARBA00004651"/>
    </source>
</evidence>
<organism evidence="7 8">
    <name type="scientific">Saccharothrix mutabilis subsp. mutabilis</name>
    <dbReference type="NCBI Taxonomy" id="66855"/>
    <lineage>
        <taxon>Bacteria</taxon>
        <taxon>Bacillati</taxon>
        <taxon>Actinomycetota</taxon>
        <taxon>Actinomycetes</taxon>
        <taxon>Pseudonocardiales</taxon>
        <taxon>Pseudonocardiaceae</taxon>
        <taxon>Saccharothrix</taxon>
    </lineage>
</organism>
<keyword evidence="5 6" id="KW-0472">Membrane</keyword>
<evidence type="ECO:0000313" key="8">
    <source>
        <dbReference type="Proteomes" id="UP001500416"/>
    </source>
</evidence>
<feature type="transmembrane region" description="Helical" evidence="6">
    <location>
        <begin position="230"/>
        <end position="259"/>
    </location>
</feature>
<proteinExistence type="predicted"/>
<feature type="transmembrane region" description="Helical" evidence="6">
    <location>
        <begin position="174"/>
        <end position="193"/>
    </location>
</feature>
<sequence>MKGVVRVGLAVVVLGALGAKVGAGAFLDGVRAVEWWSVGAALLIGAVTTLFSALRWCEVARGMGLAIEVRTAVGDYYRGLFLNAVLPAGVLGDVHRAVEHGRKAGDVKRGLRAVVVERVAGQVVLVVSAVAALALWPVDVPGMPDQPVLVAGVVAGIVALGLWRRAREVLSARVVGFSLATTAGHVTLFLVAARTAGVSAPLDELVPLALSALVVMAIPVNVGGFGPREAFLAVAFGATGLGAALGVTTAVVYGVLAFAAGLPGVVPLLQRRQVPREAADQRREQVPALVG</sequence>
<evidence type="ECO:0000256" key="3">
    <source>
        <dbReference type="ARBA" id="ARBA00022692"/>
    </source>
</evidence>
<evidence type="ECO:0000256" key="5">
    <source>
        <dbReference type="ARBA" id="ARBA00023136"/>
    </source>
</evidence>
<feature type="transmembrane region" description="Helical" evidence="6">
    <location>
        <begin position="33"/>
        <end position="54"/>
    </location>
</feature>
<comment type="subcellular location">
    <subcellularLocation>
        <location evidence="1">Cell membrane</location>
        <topology evidence="1">Multi-pass membrane protein</topology>
    </subcellularLocation>
</comment>
<evidence type="ECO:0000256" key="6">
    <source>
        <dbReference type="SAM" id="Phobius"/>
    </source>
</evidence>
<dbReference type="EMBL" id="BAAABU010000001">
    <property type="protein sequence ID" value="GAA0210989.1"/>
    <property type="molecule type" value="Genomic_DNA"/>
</dbReference>
<keyword evidence="2" id="KW-1003">Cell membrane</keyword>
<evidence type="ECO:0000313" key="7">
    <source>
        <dbReference type="EMBL" id="GAA0210989.1"/>
    </source>
</evidence>
<accession>A0ABP3CN94</accession>
<name>A0ABP3CN94_9PSEU</name>
<feature type="transmembrane region" description="Helical" evidence="6">
    <location>
        <begin position="144"/>
        <end position="162"/>
    </location>
</feature>
<keyword evidence="3 6" id="KW-0812">Transmembrane</keyword>
<keyword evidence="8" id="KW-1185">Reference proteome</keyword>
<comment type="caution">
    <text evidence="7">The sequence shown here is derived from an EMBL/GenBank/DDBJ whole genome shotgun (WGS) entry which is preliminary data.</text>
</comment>
<dbReference type="PANTHER" id="PTHR40277:SF1">
    <property type="entry name" value="BLL5419 PROTEIN"/>
    <property type="match status" value="1"/>
</dbReference>
<gene>
    <name evidence="7" type="ORF">GCM10010492_05980</name>
</gene>
<feature type="transmembrane region" description="Helical" evidence="6">
    <location>
        <begin position="205"/>
        <end position="223"/>
    </location>
</feature>
<reference evidence="8" key="1">
    <citation type="journal article" date="2019" name="Int. J. Syst. Evol. Microbiol.">
        <title>The Global Catalogue of Microorganisms (GCM) 10K type strain sequencing project: providing services to taxonomists for standard genome sequencing and annotation.</title>
        <authorList>
            <consortium name="The Broad Institute Genomics Platform"/>
            <consortium name="The Broad Institute Genome Sequencing Center for Infectious Disease"/>
            <person name="Wu L."/>
            <person name="Ma J."/>
        </authorList>
    </citation>
    <scope>NUCLEOTIDE SEQUENCE [LARGE SCALE GENOMIC DNA]</scope>
    <source>
        <strain evidence="8">JCM 3380</strain>
    </source>
</reference>
<dbReference type="Proteomes" id="UP001500416">
    <property type="component" value="Unassembled WGS sequence"/>
</dbReference>
<dbReference type="InterPro" id="IPR022791">
    <property type="entry name" value="L-PG_synthase/AglD"/>
</dbReference>
<dbReference type="Pfam" id="PF03706">
    <property type="entry name" value="LPG_synthase_TM"/>
    <property type="match status" value="1"/>
</dbReference>
<dbReference type="RefSeq" id="WP_343932004.1">
    <property type="nucleotide sequence ID" value="NZ_BAAABU010000001.1"/>
</dbReference>